<feature type="transmembrane region" description="Helical" evidence="5">
    <location>
        <begin position="114"/>
        <end position="133"/>
    </location>
</feature>
<feature type="transmembrane region" description="Helical" evidence="5">
    <location>
        <begin position="20"/>
        <end position="38"/>
    </location>
</feature>
<evidence type="ECO:0000313" key="9">
    <source>
        <dbReference type="Proteomes" id="UP000182444"/>
    </source>
</evidence>
<dbReference type="AlphaFoldDB" id="A0A1H6PNN8"/>
<dbReference type="PROSITE" id="PS51503">
    <property type="entry name" value="HIG1"/>
    <property type="match status" value="1"/>
</dbReference>
<dbReference type="Proteomes" id="UP000182444">
    <property type="component" value="Chromosome 1F"/>
</dbReference>
<dbReference type="EMBL" id="CP017558">
    <property type="protein sequence ID" value="AOW07646.1"/>
    <property type="molecule type" value="Genomic_DNA"/>
</dbReference>
<dbReference type="VEuPathDB" id="FungiDB:YALI1_F31822g"/>
<dbReference type="OMA" id="KIITATW"/>
<dbReference type="InterPro" id="IPR040153">
    <property type="entry name" value="Rcf2"/>
</dbReference>
<evidence type="ECO:0000256" key="4">
    <source>
        <dbReference type="ARBA" id="ARBA00023136"/>
    </source>
</evidence>
<keyword evidence="3 5" id="KW-1133">Transmembrane helix</keyword>
<dbReference type="PANTHER" id="PTHR28018:SF3">
    <property type="entry name" value="RESPIRATORY SUPERCOMPLEX FACTOR 2, MITOCHONDRIAL"/>
    <property type="match status" value="1"/>
</dbReference>
<comment type="subcellular location">
    <subcellularLocation>
        <location evidence="1">Mitochondrion</location>
    </subcellularLocation>
</comment>
<dbReference type="RefSeq" id="XP_505829.1">
    <property type="nucleotide sequence ID" value="XM_505829.1"/>
</dbReference>
<proteinExistence type="predicted"/>
<reference evidence="7 9" key="1">
    <citation type="journal article" date="2016" name="PLoS ONE">
        <title>Sequence Assembly of Yarrowia lipolytica Strain W29/CLIB89 Shows Transposable Element Diversity.</title>
        <authorList>
            <person name="Magnan C."/>
            <person name="Yu J."/>
            <person name="Chang I."/>
            <person name="Jahn E."/>
            <person name="Kanomata Y."/>
            <person name="Wu J."/>
            <person name="Zeller M."/>
            <person name="Oakes M."/>
            <person name="Baldi P."/>
            <person name="Sandmeyer S."/>
        </authorList>
    </citation>
    <scope>NUCLEOTIDE SEQUENCE [LARGE SCALE GENOMIC DNA]</scope>
    <source>
        <strain evidence="7">CLIB89</strain>
        <strain evidence="9">CLIB89(W29)</strain>
    </source>
</reference>
<name>A0A1H6PNN8_YARLL</name>
<dbReference type="KEGG" id="yli:2908718"/>
<dbReference type="eggNOG" id="ENOG502QT50">
    <property type="taxonomic scope" value="Eukaryota"/>
</dbReference>
<reference evidence="8 10" key="2">
    <citation type="submission" date="2018-07" db="EMBL/GenBank/DDBJ databases">
        <title>Draft Genome Assemblies for Five Robust Yarrowia lipolytica Strains Exhibiting High Lipid Production and Pentose Sugar Utilization and Sugar Alcohol Secretion from Undetoxified Lignocellulosic Biomass Hydrolysates.</title>
        <authorList>
            <consortium name="DOE Joint Genome Institute"/>
            <person name="Walker C."/>
            <person name="Ryu S."/>
            <person name="Na H."/>
            <person name="Zane M."/>
            <person name="LaButti K."/>
            <person name="Lipzen A."/>
            <person name="Haridas S."/>
            <person name="Barry K."/>
            <person name="Grigoriev I.V."/>
            <person name="Quarterman J."/>
            <person name="Slininger P."/>
            <person name="Dien B."/>
            <person name="Trinh C.T."/>
        </authorList>
    </citation>
    <scope>NUCLEOTIDE SEQUENCE [LARGE SCALE GENOMIC DNA]</scope>
    <source>
        <strain evidence="8 10">YB392</strain>
    </source>
</reference>
<dbReference type="GO" id="GO:0033617">
    <property type="term" value="P:mitochondrial respiratory chain complex IV assembly"/>
    <property type="evidence" value="ECO:0007669"/>
    <property type="project" value="TreeGrafter"/>
</dbReference>
<dbReference type="GeneID" id="2908718"/>
<organism evidence="7 9">
    <name type="scientific">Yarrowia lipolytica</name>
    <name type="common">Candida lipolytica</name>
    <dbReference type="NCBI Taxonomy" id="4952"/>
    <lineage>
        <taxon>Eukaryota</taxon>
        <taxon>Fungi</taxon>
        <taxon>Dikarya</taxon>
        <taxon>Ascomycota</taxon>
        <taxon>Saccharomycotina</taxon>
        <taxon>Dipodascomycetes</taxon>
        <taxon>Dipodascales</taxon>
        <taxon>Dipodascales incertae sedis</taxon>
        <taxon>Yarrowia</taxon>
    </lineage>
</organism>
<protein>
    <recommendedName>
        <fullName evidence="6">HIG1 domain-containing protein</fullName>
    </recommendedName>
</protein>
<dbReference type="EMBL" id="KZ858960">
    <property type="protein sequence ID" value="RDW27680.1"/>
    <property type="molecule type" value="Genomic_DNA"/>
</dbReference>
<accession>A0A1H6PNN8</accession>
<dbReference type="GO" id="GO:0005739">
    <property type="term" value="C:mitochondrion"/>
    <property type="evidence" value="ECO:0007669"/>
    <property type="project" value="UniProtKB-SubCell"/>
</dbReference>
<feature type="transmembrane region" description="Helical" evidence="5">
    <location>
        <begin position="149"/>
        <end position="168"/>
    </location>
</feature>
<dbReference type="OrthoDB" id="1915122at2759"/>
<keyword evidence="4 5" id="KW-0472">Membrane</keyword>
<feature type="domain" description="HIG1" evidence="6">
    <location>
        <begin position="86"/>
        <end position="177"/>
    </location>
</feature>
<evidence type="ECO:0000313" key="8">
    <source>
        <dbReference type="EMBL" id="RDW27680.1"/>
    </source>
</evidence>
<sequence length="202" mass="22931">MKLVTKEQTNDFYNDILKHGFVGLGIGTVVGFGLLYAARKRPVYRTYGGFAKAFTVLAPASIGMVFSAEQRSFAYDREAYKFGDLHPDEIARQKEIQALPTSQRILYYVSQNKYKMIVGAWAASVGGSLWLINRDKIMTQPQKVVQARMYAQALTVVLLLGTLGLTMYEEKHPVQIKSYDYQKDAWKRMLEDEEARLNAAKN</sequence>
<evidence type="ECO:0000313" key="7">
    <source>
        <dbReference type="EMBL" id="AOW07646.1"/>
    </source>
</evidence>
<dbReference type="Pfam" id="PF04588">
    <property type="entry name" value="HIG_1_N"/>
    <property type="match status" value="1"/>
</dbReference>
<evidence type="ECO:0000256" key="1">
    <source>
        <dbReference type="ARBA" id="ARBA00004173"/>
    </source>
</evidence>
<gene>
    <name evidence="8" type="ORF">B0I71DRAFT_163308</name>
    <name evidence="7" type="ORF">YALI1_F31822g</name>
</gene>
<evidence type="ECO:0000313" key="10">
    <source>
        <dbReference type="Proteomes" id="UP000256601"/>
    </source>
</evidence>
<dbReference type="VEuPathDB" id="FungiDB:YALI0_F24431g"/>
<evidence type="ECO:0000256" key="3">
    <source>
        <dbReference type="ARBA" id="ARBA00022989"/>
    </source>
</evidence>
<dbReference type="Proteomes" id="UP000256601">
    <property type="component" value="Unassembled WGS sequence"/>
</dbReference>
<evidence type="ECO:0000256" key="2">
    <source>
        <dbReference type="ARBA" id="ARBA00022692"/>
    </source>
</evidence>
<dbReference type="InterPro" id="IPR007667">
    <property type="entry name" value="Hypoxia_induced_domain"/>
</dbReference>
<evidence type="ECO:0000259" key="6">
    <source>
        <dbReference type="PROSITE" id="PS51503"/>
    </source>
</evidence>
<dbReference type="PANTHER" id="PTHR28018">
    <property type="entry name" value="RESPIRATORY SUPERCOMPLEX FACTOR 2, MITOCHONDRIAL"/>
    <property type="match status" value="1"/>
</dbReference>
<keyword evidence="2 5" id="KW-0812">Transmembrane</keyword>
<evidence type="ECO:0000256" key="5">
    <source>
        <dbReference type="SAM" id="Phobius"/>
    </source>
</evidence>